<dbReference type="InterPro" id="IPR051212">
    <property type="entry name" value="Type-I_RE_S_subunit"/>
</dbReference>
<evidence type="ECO:0000313" key="4">
    <source>
        <dbReference type="Proteomes" id="UP000016560"/>
    </source>
</evidence>
<dbReference type="OrthoDB" id="9798929at2"/>
<comment type="caution">
    <text evidence="3">The sequence shown here is derived from an EMBL/GenBank/DDBJ whole genome shotgun (WGS) entry which is preliminary data.</text>
</comment>
<proteinExistence type="predicted"/>
<gene>
    <name evidence="3" type="primary">hsdS</name>
    <name evidence="3" type="ORF">PA6_024_00010</name>
</gene>
<feature type="non-terminal residue" evidence="3">
    <location>
        <position position="379"/>
    </location>
</feature>
<dbReference type="Gene3D" id="3.90.220.20">
    <property type="entry name" value="DNA methylase specificity domains"/>
    <property type="match status" value="2"/>
</dbReference>
<protein>
    <submittedName>
        <fullName evidence="3">Type I restriction-modification system specificity subunit</fullName>
    </submittedName>
</protein>
<dbReference type="Proteomes" id="UP000016560">
    <property type="component" value="Unassembled WGS sequence"/>
</dbReference>
<dbReference type="GO" id="GO:0009307">
    <property type="term" value="P:DNA restriction-modification system"/>
    <property type="evidence" value="ECO:0007669"/>
    <property type="project" value="UniProtKB-KW"/>
</dbReference>
<name>U2ZPQ9_AQUA1</name>
<dbReference type="EMBL" id="BATI01000024">
    <property type="protein sequence ID" value="GAD63430.1"/>
    <property type="molecule type" value="Genomic_DNA"/>
</dbReference>
<keyword evidence="2" id="KW-0238">DNA-binding</keyword>
<keyword evidence="1" id="KW-0680">Restriction system</keyword>
<dbReference type="eggNOG" id="COG0732">
    <property type="taxonomic scope" value="Bacteria"/>
</dbReference>
<dbReference type="PANTHER" id="PTHR43140:SF1">
    <property type="entry name" value="TYPE I RESTRICTION ENZYME ECOKI SPECIFICITY SUBUNIT"/>
    <property type="match status" value="1"/>
</dbReference>
<keyword evidence="4" id="KW-1185">Reference proteome</keyword>
<reference evidence="3" key="1">
    <citation type="submission" date="2024-09" db="EMBL/GenBank/DDBJ databases">
        <title>Whole genome shotgun sequence of Pseudomonas alcaligenes NBRC 14159.</title>
        <authorList>
            <person name="Yoshida I."/>
            <person name="Hosoyama A."/>
            <person name="Tsuchikane K."/>
            <person name="Noguchi M."/>
            <person name="Hirakata S."/>
            <person name="Ando Y."/>
            <person name="Ohji S."/>
            <person name="Yamazoe A."/>
            <person name="Yamazaki S."/>
            <person name="Fujita N."/>
        </authorList>
    </citation>
    <scope>NUCLEOTIDE SEQUENCE</scope>
    <source>
        <strain evidence="3">NBRC 14159</strain>
    </source>
</reference>
<organism evidence="3 4">
    <name type="scientific">Aquipseudomonas alcaligenes (strain ATCC 14909 / DSM 50342 / CCUG 1425 / JCM 20561 / NBRC 14159 / NCIMB 9945 / NCTC 10367 / 1577)</name>
    <name type="common">Pseudomonas alcaligenes</name>
    <dbReference type="NCBI Taxonomy" id="1215092"/>
    <lineage>
        <taxon>Bacteria</taxon>
        <taxon>Pseudomonadati</taxon>
        <taxon>Pseudomonadota</taxon>
        <taxon>Gammaproteobacteria</taxon>
        <taxon>Pseudomonadales</taxon>
        <taxon>Pseudomonadaceae</taxon>
        <taxon>Aquipseudomonas</taxon>
    </lineage>
</organism>
<dbReference type="InterPro" id="IPR044946">
    <property type="entry name" value="Restrct_endonuc_typeI_TRD_sf"/>
</dbReference>
<dbReference type="SUPFAM" id="SSF116734">
    <property type="entry name" value="DNA methylase specificity domain"/>
    <property type="match status" value="2"/>
</dbReference>
<evidence type="ECO:0000313" key="3">
    <source>
        <dbReference type="EMBL" id="GAD63430.1"/>
    </source>
</evidence>
<accession>U2ZPQ9</accession>
<evidence type="ECO:0000256" key="2">
    <source>
        <dbReference type="ARBA" id="ARBA00023125"/>
    </source>
</evidence>
<sequence length="379" mass="42745">MTFPVYLAYKDSGVEWLGEVPEHWAVHPLKRAIERIESGTSVNAADFPAEPGSLGVLKTSCVYTGKFDWAENKTVNDEDLSRVSCPLRKDTLIVSRMNTPDLVGATGLVTEAPNGIFLPDRLWQVYFLVNHSPEFLFYFSKSREYREQVKMACSGTSASMQNLGQDDFRGLLFAEPPKPEQTKIARFLDHETARIDALIEEQQRLIELLKEKRQAVISHAVTKGLDPTLPMKDSGVKWLGDVPVHWRVGNIKYFLEAIGDVDHYMPQSVDKGIPYVMTGDLMELVSDIQFEECKQVAYDDYLRLSGRIKTSKGDVVMARYATIGSVSYVDIDAEFLVSYSCVTIKPDLSKVLGIYLFYYFKSDSFLNGIRARTNTNTQG</sequence>
<evidence type="ECO:0000256" key="1">
    <source>
        <dbReference type="ARBA" id="ARBA00022747"/>
    </source>
</evidence>
<dbReference type="AlphaFoldDB" id="U2ZPQ9"/>
<dbReference type="RefSeq" id="WP_021701517.1">
    <property type="nucleotide sequence ID" value="NZ_BATI01000024.1"/>
</dbReference>
<dbReference type="Gene3D" id="1.10.287.1120">
    <property type="entry name" value="Bipartite methylase S protein"/>
    <property type="match status" value="1"/>
</dbReference>
<dbReference type="GO" id="GO:0003677">
    <property type="term" value="F:DNA binding"/>
    <property type="evidence" value="ECO:0007669"/>
    <property type="project" value="UniProtKB-KW"/>
</dbReference>
<dbReference type="PANTHER" id="PTHR43140">
    <property type="entry name" value="TYPE-1 RESTRICTION ENZYME ECOKI SPECIFICITY PROTEIN"/>
    <property type="match status" value="1"/>
</dbReference>